<dbReference type="Proteomes" id="UP000231655">
    <property type="component" value="Unassembled WGS sequence"/>
</dbReference>
<evidence type="ECO:0000313" key="4">
    <source>
        <dbReference type="Proteomes" id="UP000231655"/>
    </source>
</evidence>
<dbReference type="EMBL" id="PGTD01000016">
    <property type="protein sequence ID" value="PJE29150.1"/>
    <property type="molecule type" value="Genomic_DNA"/>
</dbReference>
<organism evidence="3 4">
    <name type="scientific">Pseudooceanicola antarcticus</name>
    <dbReference type="NCBI Taxonomy" id="1247613"/>
    <lineage>
        <taxon>Bacteria</taxon>
        <taxon>Pseudomonadati</taxon>
        <taxon>Pseudomonadota</taxon>
        <taxon>Alphaproteobacteria</taxon>
        <taxon>Rhodobacterales</taxon>
        <taxon>Paracoccaceae</taxon>
        <taxon>Pseudooceanicola</taxon>
    </lineage>
</organism>
<keyword evidence="5" id="KW-1185">Reference proteome</keyword>
<name>A0A285IET6_9RHOB</name>
<evidence type="ECO:0000313" key="5">
    <source>
        <dbReference type="Proteomes" id="UP000231702"/>
    </source>
</evidence>
<evidence type="ECO:0000313" key="2">
    <source>
        <dbReference type="EMBL" id="PJE29150.1"/>
    </source>
</evidence>
<dbReference type="Pfam" id="PF01909">
    <property type="entry name" value="NTP_transf_2"/>
    <property type="match status" value="1"/>
</dbReference>
<dbReference type="EMBL" id="OBEA01000002">
    <property type="protein sequence ID" value="SNY46462.1"/>
    <property type="molecule type" value="Genomic_DNA"/>
</dbReference>
<evidence type="ECO:0000313" key="3">
    <source>
        <dbReference type="EMBL" id="SNY46462.1"/>
    </source>
</evidence>
<dbReference type="InterPro" id="IPR002934">
    <property type="entry name" value="Polymerase_NTP_transf_dom"/>
</dbReference>
<dbReference type="GO" id="GO:0016779">
    <property type="term" value="F:nucleotidyltransferase activity"/>
    <property type="evidence" value="ECO:0007669"/>
    <property type="project" value="InterPro"/>
</dbReference>
<reference evidence="2 5" key="2">
    <citation type="journal article" date="2018" name="Int. J. Syst. Evol. Microbiol.">
        <title>Pseudooceanicola lipolyticus sp. nov., a marine alphaproteobacterium, reclassification of Oceanicola flagellatus as Pseudooceanicola flagellatus comb. nov. and emended description of the genus Pseudooceanicola.</title>
        <authorList>
            <person name="Huang M.-M."/>
            <person name="Guo L.-L."/>
            <person name="Wu Y.-H."/>
            <person name="Lai Q.-L."/>
            <person name="Shao Z.-Z."/>
            <person name="Wang C.-S."/>
            <person name="Wu M."/>
            <person name="Xu X.-W."/>
        </authorList>
    </citation>
    <scope>NUCLEOTIDE SEQUENCE [LARGE SCALE GENOMIC DNA]</scope>
    <source>
        <strain evidence="2 5">Ar-45</strain>
    </source>
</reference>
<dbReference type="SUPFAM" id="SSF81301">
    <property type="entry name" value="Nucleotidyltransferase"/>
    <property type="match status" value="1"/>
</dbReference>
<dbReference type="RefSeq" id="WP_097144763.1">
    <property type="nucleotide sequence ID" value="NZ_OBEA01000002.1"/>
</dbReference>
<proteinExistence type="predicted"/>
<evidence type="ECO:0000259" key="1">
    <source>
        <dbReference type="Pfam" id="PF01909"/>
    </source>
</evidence>
<gene>
    <name evidence="2" type="ORF">CVM39_11990</name>
    <name evidence="3" type="ORF">SAMN06297129_0965</name>
</gene>
<dbReference type="Proteomes" id="UP000231702">
    <property type="component" value="Unassembled WGS sequence"/>
</dbReference>
<dbReference type="InterPro" id="IPR043519">
    <property type="entry name" value="NT_sf"/>
</dbReference>
<sequence length="265" mass="29016">MDHQAQIATITEALSGDDRIRGLFLSGSHGNGRADAWSDLDFLMVSPEGASDAMAEVFREAVSACGEIVMWRDRIVRPALINAITADWTRFDLVILKPDQLGGQRQEALAPLIDRDGIHGTLAAGPAPQGMSAPRLAYLIDEFIRVLGLLHLVAGRQEYLNGVTGWFLLRGMLIDLMIEETAAPERGGALHVNRLLSEAQQAEVAELDPPQPEMASLVMAHMAMAQAFLPRARALAEARGIHWPEAFEDATWALLERELSVQRPL</sequence>
<dbReference type="OrthoDB" id="7375008at2"/>
<feature type="domain" description="Polymerase nucleotidyl transferase" evidence="1">
    <location>
        <begin position="12"/>
        <end position="51"/>
    </location>
</feature>
<dbReference type="Gene3D" id="3.30.460.10">
    <property type="entry name" value="Beta Polymerase, domain 2"/>
    <property type="match status" value="1"/>
</dbReference>
<dbReference type="AlphaFoldDB" id="A0A285IET6"/>
<reference evidence="3 4" key="1">
    <citation type="submission" date="2017-09" db="EMBL/GenBank/DDBJ databases">
        <authorList>
            <person name="Ehlers B."/>
            <person name="Leendertz F.H."/>
        </authorList>
    </citation>
    <scope>NUCLEOTIDE SEQUENCE [LARGE SCALE GENOMIC DNA]</scope>
    <source>
        <strain evidence="3 4">CGMCC 1.12662</strain>
    </source>
</reference>
<protein>
    <recommendedName>
        <fullName evidence="1">Polymerase nucleotidyl transferase domain-containing protein</fullName>
    </recommendedName>
</protein>
<accession>A0A285IET6</accession>